<keyword evidence="2" id="KW-0723">Serine/threonine-protein kinase</keyword>
<evidence type="ECO:0000256" key="12">
    <source>
        <dbReference type="PROSITE-ProRule" id="PRU10141"/>
    </source>
</evidence>
<dbReference type="Pfam" id="PF12819">
    <property type="entry name" value="Malectin_like"/>
    <property type="match status" value="1"/>
</dbReference>
<feature type="transmembrane region" description="Helical" evidence="13">
    <location>
        <begin position="454"/>
        <end position="472"/>
    </location>
</feature>
<evidence type="ECO:0000256" key="1">
    <source>
        <dbReference type="ARBA" id="ARBA00004162"/>
    </source>
</evidence>
<feature type="transmembrane region" description="Helical" evidence="13">
    <location>
        <begin position="492"/>
        <end position="512"/>
    </location>
</feature>
<dbReference type="GO" id="GO:0004674">
    <property type="term" value="F:protein serine/threonine kinase activity"/>
    <property type="evidence" value="ECO:0007669"/>
    <property type="project" value="UniProtKB-KW"/>
</dbReference>
<dbReference type="EMBL" id="SWLB01000020">
    <property type="protein sequence ID" value="KAF3325232.1"/>
    <property type="molecule type" value="Genomic_DNA"/>
</dbReference>
<dbReference type="CDD" id="cd14066">
    <property type="entry name" value="STKc_IRAK"/>
    <property type="match status" value="1"/>
</dbReference>
<dbReference type="Pfam" id="PF07714">
    <property type="entry name" value="PK_Tyr_Ser-Thr"/>
    <property type="match status" value="1"/>
</dbReference>
<dbReference type="GO" id="GO:0005886">
    <property type="term" value="C:plasma membrane"/>
    <property type="evidence" value="ECO:0007669"/>
    <property type="project" value="UniProtKB-SubCell"/>
</dbReference>
<dbReference type="InterPro" id="IPR032675">
    <property type="entry name" value="LRR_dom_sf"/>
</dbReference>
<feature type="chain" id="PRO_5032748195" evidence="14">
    <location>
        <begin position="21"/>
        <end position="871"/>
    </location>
</feature>
<keyword evidence="14" id="KW-0732">Signal</keyword>
<keyword evidence="9 13" id="KW-1133">Transmembrane helix</keyword>
<evidence type="ECO:0000313" key="16">
    <source>
        <dbReference type="EMBL" id="KAF3325232.1"/>
    </source>
</evidence>
<keyword evidence="7 16" id="KW-0418">Kinase</keyword>
<evidence type="ECO:0000313" key="17">
    <source>
        <dbReference type="Proteomes" id="UP000623129"/>
    </source>
</evidence>
<dbReference type="Gene3D" id="1.10.510.10">
    <property type="entry name" value="Transferase(Phosphotransferase) domain 1"/>
    <property type="match status" value="1"/>
</dbReference>
<keyword evidence="8 12" id="KW-0067">ATP-binding</keyword>
<evidence type="ECO:0000256" key="9">
    <source>
        <dbReference type="ARBA" id="ARBA00022989"/>
    </source>
</evidence>
<keyword evidence="11" id="KW-0675">Receptor</keyword>
<keyword evidence="6 12" id="KW-0547">Nucleotide-binding</keyword>
<evidence type="ECO:0000256" key="8">
    <source>
        <dbReference type="ARBA" id="ARBA00022840"/>
    </source>
</evidence>
<dbReference type="InterPro" id="IPR008271">
    <property type="entry name" value="Ser/Thr_kinase_AS"/>
</dbReference>
<protein>
    <submittedName>
        <fullName evidence="16">Protein kinase</fullName>
    </submittedName>
</protein>
<dbReference type="SUPFAM" id="SSF56112">
    <property type="entry name" value="Protein kinase-like (PK-like)"/>
    <property type="match status" value="1"/>
</dbReference>
<dbReference type="InterPro" id="IPR017441">
    <property type="entry name" value="Protein_kinase_ATP_BS"/>
</dbReference>
<feature type="domain" description="Protein kinase" evidence="15">
    <location>
        <begin position="558"/>
        <end position="827"/>
    </location>
</feature>
<dbReference type="SMART" id="SM00220">
    <property type="entry name" value="S_TKc"/>
    <property type="match status" value="1"/>
</dbReference>
<dbReference type="InterPro" id="IPR011009">
    <property type="entry name" value="Kinase-like_dom_sf"/>
</dbReference>
<dbReference type="InterPro" id="IPR000719">
    <property type="entry name" value="Prot_kinase_dom"/>
</dbReference>
<name>A0A833QT37_9POAL</name>
<evidence type="ECO:0000256" key="7">
    <source>
        <dbReference type="ARBA" id="ARBA00022777"/>
    </source>
</evidence>
<keyword evidence="5 13" id="KW-0812">Transmembrane</keyword>
<organism evidence="16 17">
    <name type="scientific">Carex littledalei</name>
    <dbReference type="NCBI Taxonomy" id="544730"/>
    <lineage>
        <taxon>Eukaryota</taxon>
        <taxon>Viridiplantae</taxon>
        <taxon>Streptophyta</taxon>
        <taxon>Embryophyta</taxon>
        <taxon>Tracheophyta</taxon>
        <taxon>Spermatophyta</taxon>
        <taxon>Magnoliopsida</taxon>
        <taxon>Liliopsida</taxon>
        <taxon>Poales</taxon>
        <taxon>Cyperaceae</taxon>
        <taxon>Cyperoideae</taxon>
        <taxon>Cariceae</taxon>
        <taxon>Carex</taxon>
        <taxon>Carex subgen. Euthyceras</taxon>
    </lineage>
</organism>
<dbReference type="Gene3D" id="3.30.200.20">
    <property type="entry name" value="Phosphorylase Kinase, domain 1"/>
    <property type="match status" value="1"/>
</dbReference>
<dbReference type="Proteomes" id="UP000623129">
    <property type="component" value="Unassembled WGS sequence"/>
</dbReference>
<dbReference type="PANTHER" id="PTHR45631:SF202">
    <property type="entry name" value="SENESCENCE-INDUCED RECEPTOR-LIKE SERINE_THREONINE-PROTEIN KINASE"/>
    <property type="match status" value="1"/>
</dbReference>
<dbReference type="GO" id="GO:0005524">
    <property type="term" value="F:ATP binding"/>
    <property type="evidence" value="ECO:0007669"/>
    <property type="project" value="UniProtKB-UniRule"/>
</dbReference>
<evidence type="ECO:0000256" key="13">
    <source>
        <dbReference type="SAM" id="Phobius"/>
    </source>
</evidence>
<keyword evidence="17" id="KW-1185">Reference proteome</keyword>
<dbReference type="FunFam" id="1.10.510.10:FF:000146">
    <property type="entry name" value="LRR receptor-like serine/threonine-protein kinase IOS1"/>
    <property type="match status" value="1"/>
</dbReference>
<dbReference type="PROSITE" id="PS00108">
    <property type="entry name" value="PROTEIN_KINASE_ST"/>
    <property type="match status" value="1"/>
</dbReference>
<evidence type="ECO:0000256" key="4">
    <source>
        <dbReference type="ARBA" id="ARBA00022679"/>
    </source>
</evidence>
<dbReference type="InterPro" id="IPR001245">
    <property type="entry name" value="Ser-Thr/Tyr_kinase_cat_dom"/>
</dbReference>
<dbReference type="OrthoDB" id="2017114at2759"/>
<feature type="binding site" evidence="12">
    <location>
        <position position="586"/>
    </location>
    <ligand>
        <name>ATP</name>
        <dbReference type="ChEBI" id="CHEBI:30616"/>
    </ligand>
</feature>
<evidence type="ECO:0000259" key="15">
    <source>
        <dbReference type="PROSITE" id="PS50011"/>
    </source>
</evidence>
<evidence type="ECO:0000256" key="5">
    <source>
        <dbReference type="ARBA" id="ARBA00022692"/>
    </source>
</evidence>
<dbReference type="PROSITE" id="PS00107">
    <property type="entry name" value="PROTEIN_KINASE_ATP"/>
    <property type="match status" value="1"/>
</dbReference>
<reference evidence="16" key="1">
    <citation type="submission" date="2020-01" db="EMBL/GenBank/DDBJ databases">
        <title>Genome sequence of Kobresia littledalei, the first chromosome-level genome in the family Cyperaceae.</title>
        <authorList>
            <person name="Qu G."/>
        </authorList>
    </citation>
    <scope>NUCLEOTIDE SEQUENCE</scope>
    <source>
        <strain evidence="16">C.B.Clarke</strain>
        <tissue evidence="16">Leaf</tissue>
    </source>
</reference>
<comment type="subcellular location">
    <subcellularLocation>
        <location evidence="1">Cell membrane</location>
        <topology evidence="1">Single-pass membrane protein</topology>
    </subcellularLocation>
</comment>
<evidence type="ECO:0000256" key="10">
    <source>
        <dbReference type="ARBA" id="ARBA00023136"/>
    </source>
</evidence>
<keyword evidence="10 13" id="KW-0472">Membrane</keyword>
<gene>
    <name evidence="16" type="ORF">FCM35_KLT10303</name>
</gene>
<dbReference type="PANTHER" id="PTHR45631">
    <property type="entry name" value="OS07G0107800 PROTEIN-RELATED"/>
    <property type="match status" value="1"/>
</dbReference>
<dbReference type="AlphaFoldDB" id="A0A833QT37"/>
<dbReference type="Gene3D" id="3.80.10.10">
    <property type="entry name" value="Ribonuclease Inhibitor"/>
    <property type="match status" value="1"/>
</dbReference>
<comment type="caution">
    <text evidence="16">The sequence shown here is derived from an EMBL/GenBank/DDBJ whole genome shotgun (WGS) entry which is preliminary data.</text>
</comment>
<evidence type="ECO:0000256" key="14">
    <source>
        <dbReference type="SAM" id="SignalP"/>
    </source>
</evidence>
<dbReference type="InterPro" id="IPR024788">
    <property type="entry name" value="Malectin-like_Carb-bd_dom"/>
</dbReference>
<evidence type="ECO:0000256" key="11">
    <source>
        <dbReference type="ARBA" id="ARBA00023170"/>
    </source>
</evidence>
<evidence type="ECO:0000256" key="3">
    <source>
        <dbReference type="ARBA" id="ARBA00022553"/>
    </source>
</evidence>
<feature type="signal peptide" evidence="14">
    <location>
        <begin position="1"/>
        <end position="20"/>
    </location>
</feature>
<dbReference type="PROSITE" id="PS50011">
    <property type="entry name" value="PROTEIN_KINASE_DOM"/>
    <property type="match status" value="1"/>
</dbReference>
<evidence type="ECO:0000256" key="6">
    <source>
        <dbReference type="ARBA" id="ARBA00022741"/>
    </source>
</evidence>
<sequence length="871" mass="98292">MIIWRLILLLISAVTVPVRSQLDSNGFLNIDCGLPVNYKYTDPETNLSYVSDETFLDTGFKSETYSINILGNWFKGLKEFETVRSFPNGTRNCYSLTSLTPGSKYLIRATFYYGNYDKLNIQPVFDIYLGVNFWDTVIASSSLIYREIIVNSTADNLQVCLVNKNLGNPFISSLHLSLLNSRIYANATQSLILVKRVNLGASKDSFLRYPDDRYDRWWLNDFLKETVEISTNSTIQTDQDFDTPSLVMQTAASTKNTQQPIDFNWPSNNKFTRFYLILHFAEIKNTSSTGPRVFSIDSHTSTEDVNYTLTDRLSSKWFTTELSNYTNYDISVEGDPSSSIPPILNAFEVYIISPVGVPTYDEDVDAIKEVIKENHIKKGWSGDPCLPTDLRWTGVNCTSNSNITRITALSVIFFLFFLYFFRDLSSNNNLYGSLPSTLDQLTALTYLYVFHKRYKVFSIGILIFNVLGVRYGDINPVPPPVPSSSKKNIITSIAVVVPLLVIAVVIATVLWLRKKRNLYGNYNRWAAPISPQLEAAEQVFPNIDNRQFSYNDLKRITNSFKNNIGIGGFGCVYFGLLESQFQVAVKMRSHLSTQGVKEFLAEARNLARVHHKNLVKLIGYCIDGNCMALVYEYMQEGSLQQKLKADDTRPLTWKQRLRIAYQSALGLEYLHKACDPPLIHRDVKTSNILLSANLDAKIADFGLSRVFDCDTSTFSSLIVGTPGYVDPGYYLYNQLSAKSDVYSFGVVLLEIITGQPPIIVGRGDLTQWVRQKLSGGDIESIVDPKMQNKYDINSVWKVTEVACSCTEHTSSRRPTMSAVVSELKECLNLEISTEKLHKESSTDNLVTDVNQDIAFEMADMDGMQEPGPSVR</sequence>
<keyword evidence="3" id="KW-0597">Phosphoprotein</keyword>
<keyword evidence="4" id="KW-0808">Transferase</keyword>
<feature type="transmembrane region" description="Helical" evidence="13">
    <location>
        <begin position="403"/>
        <end position="421"/>
    </location>
</feature>
<accession>A0A833QT37</accession>
<proteinExistence type="predicted"/>
<evidence type="ECO:0000256" key="2">
    <source>
        <dbReference type="ARBA" id="ARBA00022527"/>
    </source>
</evidence>